<dbReference type="Proteomes" id="UP000323646">
    <property type="component" value="Unassembled WGS sequence"/>
</dbReference>
<feature type="signal peptide" evidence="1">
    <location>
        <begin position="1"/>
        <end position="28"/>
    </location>
</feature>
<protein>
    <submittedName>
        <fullName evidence="2">Uncharacterized protein</fullName>
    </submittedName>
</protein>
<sequence>MNWKKGMMMIGCLAVSLLIAGGVQTAEAKKDKAAAVSQTATAEGYLYTSKNYGYTIVCPKKPNVIPASLLMEGRKGEVLIFDNDGYNIKNAWIVLADAFDKKKTPDFNKMNEAEAKKYLEGIMQSNPYEGVMVVNLTKNNKAIYALTAKEVELDTDGDGKPDVTAKADTQMAVLFFRGNKGGCYSLQLIDNPVLRDSEIVKFQNGAMSFNEK</sequence>
<keyword evidence="1" id="KW-0732">Signal</keyword>
<evidence type="ECO:0000313" key="2">
    <source>
        <dbReference type="EMBL" id="TYZ21104.1"/>
    </source>
</evidence>
<organism evidence="2 3">
    <name type="scientific">Selenomonas ruminis</name>
    <dbReference type="NCBI Taxonomy" id="2593411"/>
    <lineage>
        <taxon>Bacteria</taxon>
        <taxon>Bacillati</taxon>
        <taxon>Bacillota</taxon>
        <taxon>Negativicutes</taxon>
        <taxon>Selenomonadales</taxon>
        <taxon>Selenomonadaceae</taxon>
        <taxon>Selenomonas</taxon>
    </lineage>
</organism>
<gene>
    <name evidence="2" type="ORF">FZ040_10595</name>
</gene>
<comment type="caution">
    <text evidence="2">The sequence shown here is derived from an EMBL/GenBank/DDBJ whole genome shotgun (WGS) entry which is preliminary data.</text>
</comment>
<evidence type="ECO:0000256" key="1">
    <source>
        <dbReference type="SAM" id="SignalP"/>
    </source>
</evidence>
<accession>A0A5D6W2U8</accession>
<name>A0A5D6W2U8_9FIRM</name>
<reference evidence="2 3" key="1">
    <citation type="submission" date="2019-08" db="EMBL/GenBank/DDBJ databases">
        <title>Selenomonas sp. mPRGC5 and Selenomonas sp. mPRGC8 isolated from ruminal fluid of dairy goat (Capra hircus).</title>
        <authorList>
            <person name="Poothong S."/>
            <person name="Nuengjamnong C."/>
            <person name="Tanasupawat S."/>
        </authorList>
    </citation>
    <scope>NUCLEOTIDE SEQUENCE [LARGE SCALE GENOMIC DNA]</scope>
    <source>
        <strain evidence="3">mPRGC5</strain>
    </source>
</reference>
<keyword evidence="3" id="KW-1185">Reference proteome</keyword>
<dbReference type="RefSeq" id="WP_149171955.1">
    <property type="nucleotide sequence ID" value="NZ_VTOY01000010.1"/>
</dbReference>
<evidence type="ECO:0000313" key="3">
    <source>
        <dbReference type="Proteomes" id="UP000323646"/>
    </source>
</evidence>
<dbReference type="EMBL" id="VTOY01000010">
    <property type="protein sequence ID" value="TYZ21104.1"/>
    <property type="molecule type" value="Genomic_DNA"/>
</dbReference>
<proteinExistence type="predicted"/>
<dbReference type="AlphaFoldDB" id="A0A5D6W2U8"/>
<feature type="chain" id="PRO_5022767843" evidence="1">
    <location>
        <begin position="29"/>
        <end position="212"/>
    </location>
</feature>
<dbReference type="OrthoDB" id="1664616at2"/>